<proteinExistence type="predicted"/>
<gene>
    <name evidence="2" type="ORF">S01H1_41192</name>
</gene>
<name>X0V1D0_9ZZZZ</name>
<organism evidence="2">
    <name type="scientific">marine sediment metagenome</name>
    <dbReference type="NCBI Taxonomy" id="412755"/>
    <lineage>
        <taxon>unclassified sequences</taxon>
        <taxon>metagenomes</taxon>
        <taxon>ecological metagenomes</taxon>
    </lineage>
</organism>
<evidence type="ECO:0000256" key="1">
    <source>
        <dbReference type="SAM" id="MobiDB-lite"/>
    </source>
</evidence>
<feature type="region of interest" description="Disordered" evidence="1">
    <location>
        <begin position="1"/>
        <end position="74"/>
    </location>
</feature>
<dbReference type="EMBL" id="BARS01026114">
    <property type="protein sequence ID" value="GAG11895.1"/>
    <property type="molecule type" value="Genomic_DNA"/>
</dbReference>
<accession>X0V1D0</accession>
<reference evidence="2" key="1">
    <citation type="journal article" date="2014" name="Front. Microbiol.">
        <title>High frequency of phylogenetically diverse reductive dehalogenase-homologous genes in deep subseafloor sedimentary metagenomes.</title>
        <authorList>
            <person name="Kawai M."/>
            <person name="Futagami T."/>
            <person name="Toyoda A."/>
            <person name="Takaki Y."/>
            <person name="Nishi S."/>
            <person name="Hori S."/>
            <person name="Arai W."/>
            <person name="Tsubouchi T."/>
            <person name="Morono Y."/>
            <person name="Uchiyama I."/>
            <person name="Ito T."/>
            <person name="Fujiyama A."/>
            <person name="Inagaki F."/>
            <person name="Takami H."/>
        </authorList>
    </citation>
    <scope>NUCLEOTIDE SEQUENCE</scope>
    <source>
        <strain evidence="2">Expedition CK06-06</strain>
    </source>
</reference>
<evidence type="ECO:0000313" key="2">
    <source>
        <dbReference type="EMBL" id="GAG11895.1"/>
    </source>
</evidence>
<comment type="caution">
    <text evidence="2">The sequence shown here is derived from an EMBL/GenBank/DDBJ whole genome shotgun (WGS) entry which is preliminary data.</text>
</comment>
<sequence length="144" mass="15936">MRGGNFKSGSPQAARNEDDLRNRVPGSHVHRAGRSAEHQVDGARVPFGFHQPARHTESVRRTVHGGQEKTIQADWRSPDIGQVKLEEVLLILAIEEAEARLAATRFRSRIVCELVRIAGEAAVRIVEDIEQPWICETAVGVGML</sequence>
<protein>
    <submittedName>
        <fullName evidence="2">Uncharacterized protein</fullName>
    </submittedName>
</protein>
<dbReference type="AlphaFoldDB" id="X0V1D0"/>